<feature type="signal peptide" evidence="1">
    <location>
        <begin position="1"/>
        <end position="40"/>
    </location>
</feature>
<evidence type="ECO:0000313" key="2">
    <source>
        <dbReference type="EMBL" id="TBL71093.1"/>
    </source>
</evidence>
<keyword evidence="3" id="KW-1185">Reference proteome</keyword>
<dbReference type="SUPFAM" id="SSF48452">
    <property type="entry name" value="TPR-like"/>
    <property type="match status" value="1"/>
</dbReference>
<evidence type="ECO:0000313" key="3">
    <source>
        <dbReference type="Proteomes" id="UP000293142"/>
    </source>
</evidence>
<feature type="chain" id="PRO_5020798678" description="DUF4034 domain-containing protein" evidence="1">
    <location>
        <begin position="41"/>
        <end position="833"/>
    </location>
</feature>
<dbReference type="Gene3D" id="1.25.40.10">
    <property type="entry name" value="Tetratricopeptide repeat domain"/>
    <property type="match status" value="2"/>
</dbReference>
<name>A0A4Q9DHU3_9BACL</name>
<reference evidence="2 3" key="1">
    <citation type="submission" date="2019-02" db="EMBL/GenBank/DDBJ databases">
        <title>Paenibacillus sp. nov., isolated from surface-sterilized tissue of Thalictrum simplex L.</title>
        <authorList>
            <person name="Tuo L."/>
        </authorList>
    </citation>
    <scope>NUCLEOTIDE SEQUENCE [LARGE SCALE GENOMIC DNA]</scope>
    <source>
        <strain evidence="2 3">N2SHLJ1</strain>
    </source>
</reference>
<dbReference type="InterPro" id="IPR011990">
    <property type="entry name" value="TPR-like_helical_dom_sf"/>
</dbReference>
<evidence type="ECO:0000256" key="1">
    <source>
        <dbReference type="SAM" id="SignalP"/>
    </source>
</evidence>
<dbReference type="RefSeq" id="WP_131017508.1">
    <property type="nucleotide sequence ID" value="NZ_SIRE01000028.1"/>
</dbReference>
<evidence type="ECO:0008006" key="4">
    <source>
        <dbReference type="Google" id="ProtNLM"/>
    </source>
</evidence>
<protein>
    <recommendedName>
        <fullName evidence="4">DUF4034 domain-containing protein</fullName>
    </recommendedName>
</protein>
<dbReference type="AlphaFoldDB" id="A0A4Q9DHU3"/>
<accession>A0A4Q9DHU3</accession>
<dbReference type="Proteomes" id="UP000293142">
    <property type="component" value="Unassembled WGS sequence"/>
</dbReference>
<dbReference type="EMBL" id="SIRE01000028">
    <property type="protein sequence ID" value="TBL71093.1"/>
    <property type="molecule type" value="Genomic_DNA"/>
</dbReference>
<gene>
    <name evidence="2" type="ORF">EYB31_31625</name>
</gene>
<comment type="caution">
    <text evidence="2">The sequence shown here is derived from an EMBL/GenBank/DDBJ whole genome shotgun (WGS) entry which is preliminary data.</text>
</comment>
<proteinExistence type="predicted"/>
<organism evidence="2 3">
    <name type="scientific">Paenibacillus thalictri</name>
    <dbReference type="NCBI Taxonomy" id="2527873"/>
    <lineage>
        <taxon>Bacteria</taxon>
        <taxon>Bacillati</taxon>
        <taxon>Bacillota</taxon>
        <taxon>Bacilli</taxon>
        <taxon>Bacillales</taxon>
        <taxon>Paenibacillaceae</taxon>
        <taxon>Paenibacillus</taxon>
    </lineage>
</organism>
<sequence>MMNEKEKVKTMKVSARWFAVTAAALLVISGAAVYEQPASAAGEVSGAYAGMSDALQRTLKDAMAEYKKEGTIPAASLNELAAAKEQLMPYAIKQLSLQPAPGPSSSWKNATVLPDWRFWAEAVLPWNDSRLFQPLLDWTYAFPVELYDMAPYTRLFGSLLTEQNRTITLERLEAADRKGMQVLLQLLQAKEWLSGEQLSEWLDRYAGKPQQEGIIDFLDANRWTNQQYGDILRQSYDAGKLSQQQKKAVVGSIANGPQYSPDIRQWLSGIAVSAEAGQTSIEQEIDQQLVLRHGDRAAAERLYRSGLAKGYLVPLNGRVEKVLADMYPDGELAAGIRQYEAIRGKPYFYGLADDWYSSEGLDFANPEQAIKPWQEFIEKYPQHPAADDAAYRLARCYQLSGRGEQALYWLNQAAQLGDRDLGYDARGMLLFTLDVEMSPESLAAVDTQVLPSWLKPWVEYSGAVETMRAGQYREAANKLQAFIDTYDGNDLFEQAYAYSREDTAEYIEPEAAYPFWEKVKEQQKLTERIAVLAEAVDRAAGSEQADKRYALAAAIYREPLLYYNHLWRETRQGFFWFGHIKEMDYYEPLDRYIGRFNHLAQAIEQFKQIDLAQASKQTAAKTLFSIALSYSKLSYFSEEVSFYMSGVKLNEYVAQYANELIERDPGSELADDALMLIYYHTQDKRYLEQVVSDYADGDKAGEAQKLLKELAEKEQTQEHPAYWRYVDGYGVRSERLDPDDGRLPESVQRWVREHRAEPYHGTMEDGDWTYVLLTADEGKVLSYMYIGSAASRMQVSSNETPAPLDTKLPRVMLERVKTKFVPAGEWTWKIYNN</sequence>
<keyword evidence="1" id="KW-0732">Signal</keyword>
<dbReference type="OrthoDB" id="573532at2"/>